<dbReference type="InterPro" id="IPR054577">
    <property type="entry name" value="OBP47-like_dom"/>
</dbReference>
<feature type="domain" description="GST N-terminal" evidence="4">
    <location>
        <begin position="15"/>
        <end position="96"/>
    </location>
</feature>
<dbReference type="InterPro" id="IPR000873">
    <property type="entry name" value="AMP-dep_synth/lig_dom"/>
</dbReference>
<evidence type="ECO:0000313" key="6">
    <source>
        <dbReference type="EMBL" id="KAJ6632792.1"/>
    </source>
</evidence>
<dbReference type="InterPro" id="IPR025110">
    <property type="entry name" value="AMP-bd_C"/>
</dbReference>
<dbReference type="OrthoDB" id="10253869at2759"/>
<feature type="region of interest" description="Disordered" evidence="3">
    <location>
        <begin position="835"/>
        <end position="854"/>
    </location>
</feature>
<proteinExistence type="predicted"/>
<dbReference type="Pfam" id="PF22651">
    <property type="entry name" value="OBP47_like"/>
    <property type="match status" value="1"/>
</dbReference>
<reference evidence="6" key="1">
    <citation type="submission" date="2022-07" db="EMBL/GenBank/DDBJ databases">
        <authorList>
            <person name="Trinca V."/>
            <person name="Uliana J.V.C."/>
            <person name="Torres T.T."/>
            <person name="Ward R.J."/>
            <person name="Monesi N."/>
        </authorList>
    </citation>
    <scope>NUCLEOTIDE SEQUENCE</scope>
    <source>
        <strain evidence="6">HSMRA1968</strain>
        <tissue evidence="6">Whole embryos</tissue>
    </source>
</reference>
<dbReference type="GO" id="GO:0046949">
    <property type="term" value="P:fatty-acyl-CoA biosynthetic process"/>
    <property type="evidence" value="ECO:0007669"/>
    <property type="project" value="TreeGrafter"/>
</dbReference>
<dbReference type="Pfam" id="PF00501">
    <property type="entry name" value="AMP-binding"/>
    <property type="match status" value="1"/>
</dbReference>
<comment type="subcellular location">
    <subcellularLocation>
        <location evidence="1">Peroxisome</location>
    </subcellularLocation>
</comment>
<dbReference type="Pfam" id="PF13417">
    <property type="entry name" value="GST_N_3"/>
    <property type="match status" value="1"/>
</dbReference>
<dbReference type="EMBL" id="WJQU01002495">
    <property type="protein sequence ID" value="KAJ6632792.1"/>
    <property type="molecule type" value="Genomic_DNA"/>
</dbReference>
<dbReference type="InterPro" id="IPR040079">
    <property type="entry name" value="Glutathione_S-Trfase"/>
</dbReference>
<sequence length="899" mass="101460">MEKILRYQKILKMASETVLYTCVDSPPGRTVQMALKYLNIPHIIKDVNFDEGEHFSEKFLKMYPQGEIPVLNDKGVIIGESIAIIQYLAERYGKNETFYPKHDAVIRSVIHHRLAFYLSTYYRRVHDYMILPMDYAGYERNDEKLAKTNHALRVFNEFLRREGTNYVVGANVTIADLPFIMGTVALKAMDFDFTPFPCVTNWFESFQRNHSDLWEVAEEGLKGLTVSTNIRTSSSGPDIVLESGVSLSHAALINSILDYPSIGIDDTIFCFSTIYWLGAWFFLLTATFRGATRLITRKSFSPDLELDLIEKYKINVVLNTPHQLSMLLKFDRIYKSDLSTIKMMIVSGTKLLIDIKSKMKNLLRNGTICNAYGMSEVVGYIACDFCENPSLDTNGQILNRCFIKITDKNGHRCNVNVDGEICIKTRYKFLGYYGCPEATEELFDAEDYVHRGDIGHFDEKGNLYVVDRKKDLLKYCTFPIAPSEIEDFLIQSPAIAAVCVIGIPDDVATDLPAAVIVRNKGFLITEKEVFNLVSDNFIDSRKLRGCVYFVDSLPTTPSGKIVSADDYVEPERCTGPPPFDFRMSPDNCCKKPIFKADIRECLNKTRQVIVKRFQNVRNKKNEEQSETAVNADEGCLANCFSTNDIFQNDEINRDELVKVLEAHTEDSAWQSIHSVAVDRCIEVLKPDLKNIQNSRKGAHRCNRVAVLMLVCLNGQYFAKCPETHFQTDNDNCKKFQEHVETCPMPRGGPFGRGFGRKGFGGKKGGSFRPNYGPEFDHGSGLFFGGGPDFGPGFTFGHGPNFATGLHSYLILYVWYDLVIPRLELSISFRAPRTTIQSANSNPNPPNPPGMMNTKLGSKCTLGTTFMGTVNDEKGSSRIFKTTFPTCFPVPKYRNAFSMS</sequence>
<keyword evidence="7" id="KW-1185">Reference proteome</keyword>
<dbReference type="InterPro" id="IPR036282">
    <property type="entry name" value="Glutathione-S-Trfase_C_sf"/>
</dbReference>
<keyword evidence="6" id="KW-0436">Ligase</keyword>
<dbReference type="InterPro" id="IPR004045">
    <property type="entry name" value="Glutathione_S-Trfase_N"/>
</dbReference>
<evidence type="ECO:0000256" key="3">
    <source>
        <dbReference type="SAM" id="MobiDB-lite"/>
    </source>
</evidence>
<dbReference type="Gene3D" id="3.40.30.10">
    <property type="entry name" value="Glutaredoxin"/>
    <property type="match status" value="1"/>
</dbReference>
<dbReference type="SUPFAM" id="SSF56801">
    <property type="entry name" value="Acetyl-CoA synthetase-like"/>
    <property type="match status" value="1"/>
</dbReference>
<feature type="domain" description="GST C-terminal" evidence="5">
    <location>
        <begin position="103"/>
        <end position="234"/>
    </location>
</feature>
<dbReference type="PANTHER" id="PTHR24096">
    <property type="entry name" value="LONG-CHAIN-FATTY-ACID--COA LIGASE"/>
    <property type="match status" value="1"/>
</dbReference>
<dbReference type="Pfam" id="PF13193">
    <property type="entry name" value="AMP-binding_C"/>
    <property type="match status" value="1"/>
</dbReference>
<evidence type="ECO:0000256" key="1">
    <source>
        <dbReference type="ARBA" id="ARBA00004275"/>
    </source>
</evidence>
<dbReference type="Proteomes" id="UP001151699">
    <property type="component" value="Unassembled WGS sequence"/>
</dbReference>
<protein>
    <submittedName>
        <fullName evidence="6">4-coumarate-CoA ligase 1</fullName>
    </submittedName>
</protein>
<dbReference type="GO" id="GO:0005777">
    <property type="term" value="C:peroxisome"/>
    <property type="evidence" value="ECO:0007669"/>
    <property type="project" value="UniProtKB-SubCell"/>
</dbReference>
<dbReference type="Gene3D" id="3.40.50.12780">
    <property type="entry name" value="N-terminal domain of ligase-like"/>
    <property type="match status" value="1"/>
</dbReference>
<dbReference type="Gene3D" id="1.20.1050.10">
    <property type="match status" value="1"/>
</dbReference>
<gene>
    <name evidence="6" type="primary">4CL1_4</name>
    <name evidence="6" type="ORF">Bhyg_15631</name>
</gene>
<organism evidence="6 7">
    <name type="scientific">Pseudolycoriella hygida</name>
    <dbReference type="NCBI Taxonomy" id="35572"/>
    <lineage>
        <taxon>Eukaryota</taxon>
        <taxon>Metazoa</taxon>
        <taxon>Ecdysozoa</taxon>
        <taxon>Arthropoda</taxon>
        <taxon>Hexapoda</taxon>
        <taxon>Insecta</taxon>
        <taxon>Pterygota</taxon>
        <taxon>Neoptera</taxon>
        <taxon>Endopterygota</taxon>
        <taxon>Diptera</taxon>
        <taxon>Nematocera</taxon>
        <taxon>Sciaroidea</taxon>
        <taxon>Sciaridae</taxon>
        <taxon>Pseudolycoriella</taxon>
    </lineage>
</organism>
<dbReference type="SFLD" id="SFLDS00019">
    <property type="entry name" value="Glutathione_Transferase_(cytos"/>
    <property type="match status" value="1"/>
</dbReference>
<evidence type="ECO:0000259" key="4">
    <source>
        <dbReference type="PROSITE" id="PS50404"/>
    </source>
</evidence>
<dbReference type="InterPro" id="IPR036249">
    <property type="entry name" value="Thioredoxin-like_sf"/>
</dbReference>
<evidence type="ECO:0000313" key="7">
    <source>
        <dbReference type="Proteomes" id="UP001151699"/>
    </source>
</evidence>
<evidence type="ECO:0000256" key="2">
    <source>
        <dbReference type="ARBA" id="ARBA00023140"/>
    </source>
</evidence>
<dbReference type="InterPro" id="IPR010987">
    <property type="entry name" value="Glutathione-S-Trfase_C-like"/>
</dbReference>
<dbReference type="Gene3D" id="3.30.300.30">
    <property type="match status" value="1"/>
</dbReference>
<dbReference type="InterPro" id="IPR045851">
    <property type="entry name" value="AMP-bd_C_sf"/>
</dbReference>
<dbReference type="SFLD" id="SFLDG00358">
    <property type="entry name" value="Main_(cytGST)"/>
    <property type="match status" value="1"/>
</dbReference>
<dbReference type="PROSITE" id="PS50405">
    <property type="entry name" value="GST_CTER"/>
    <property type="match status" value="1"/>
</dbReference>
<dbReference type="SUPFAM" id="SSF52833">
    <property type="entry name" value="Thioredoxin-like"/>
    <property type="match status" value="1"/>
</dbReference>
<accession>A0A9Q0MJP2</accession>
<dbReference type="AlphaFoldDB" id="A0A9Q0MJP2"/>
<comment type="caution">
    <text evidence="6">The sequence shown here is derived from an EMBL/GenBank/DDBJ whole genome shotgun (WGS) entry which is preliminary data.</text>
</comment>
<evidence type="ECO:0000259" key="5">
    <source>
        <dbReference type="PROSITE" id="PS50405"/>
    </source>
</evidence>
<dbReference type="SUPFAM" id="SSF47616">
    <property type="entry name" value="GST C-terminal domain-like"/>
    <property type="match status" value="1"/>
</dbReference>
<dbReference type="PROSITE" id="PS50404">
    <property type="entry name" value="GST_NTER"/>
    <property type="match status" value="1"/>
</dbReference>
<dbReference type="PANTHER" id="PTHR24096:SF353">
    <property type="entry name" value="GH16244P-RELATED"/>
    <property type="match status" value="1"/>
</dbReference>
<keyword evidence="2" id="KW-0576">Peroxisome</keyword>
<name>A0A9Q0MJP2_9DIPT</name>
<dbReference type="Gene3D" id="1.10.238.270">
    <property type="match status" value="1"/>
</dbReference>
<dbReference type="InterPro" id="IPR042099">
    <property type="entry name" value="ANL_N_sf"/>
</dbReference>
<dbReference type="GO" id="GO:0004467">
    <property type="term" value="F:long-chain fatty acid-CoA ligase activity"/>
    <property type="evidence" value="ECO:0007669"/>
    <property type="project" value="TreeGrafter"/>
</dbReference>